<protein>
    <submittedName>
        <fullName evidence="1">Uncharacterized protein</fullName>
    </submittedName>
</protein>
<gene>
    <name evidence="1" type="ORF">EZV62_003729</name>
</gene>
<comment type="caution">
    <text evidence="1">The sequence shown here is derived from an EMBL/GenBank/DDBJ whole genome shotgun (WGS) entry which is preliminary data.</text>
</comment>
<sequence>MRSFFQEFEKDDDGSILRCKMHDIVHDVALYLSKNECCMIQVKDLKEGNINVMCEKARQLRFMVAGGDTLPISICNFKKLRILLSDGIVILSKKLVNKFPIKAAFVGCVQQEKEECGADVRRRNLDLLAGCNSRSFKGGGKNLLFSTSLDIILHQRTTFQRESNCLGQMHRYRGELGSSQNSSKATVQSRFQSEKNRMSLEEGWKKKIEWTFVISLWRAKKTLSFNRSAIGQ</sequence>
<proteinExistence type="predicted"/>
<dbReference type="EMBL" id="VAHF01000002">
    <property type="protein sequence ID" value="TXG68794.1"/>
    <property type="molecule type" value="Genomic_DNA"/>
</dbReference>
<reference evidence="2" key="1">
    <citation type="journal article" date="2019" name="Gigascience">
        <title>De novo genome assembly of the endangered Acer yangbiense, a plant species with extremely small populations endemic to Yunnan Province, China.</title>
        <authorList>
            <person name="Yang J."/>
            <person name="Wariss H.M."/>
            <person name="Tao L."/>
            <person name="Zhang R."/>
            <person name="Yun Q."/>
            <person name="Hollingsworth P."/>
            <person name="Dao Z."/>
            <person name="Luo G."/>
            <person name="Guo H."/>
            <person name="Ma Y."/>
            <person name="Sun W."/>
        </authorList>
    </citation>
    <scope>NUCLEOTIDE SEQUENCE [LARGE SCALE GENOMIC DNA]</scope>
    <source>
        <strain evidence="2">cv. Malutang</strain>
    </source>
</reference>
<dbReference type="AlphaFoldDB" id="A0A5C7IIP4"/>
<name>A0A5C7IIP4_9ROSI</name>
<accession>A0A5C7IIP4</accession>
<keyword evidence="2" id="KW-1185">Reference proteome</keyword>
<organism evidence="1 2">
    <name type="scientific">Acer yangbiense</name>
    <dbReference type="NCBI Taxonomy" id="1000413"/>
    <lineage>
        <taxon>Eukaryota</taxon>
        <taxon>Viridiplantae</taxon>
        <taxon>Streptophyta</taxon>
        <taxon>Embryophyta</taxon>
        <taxon>Tracheophyta</taxon>
        <taxon>Spermatophyta</taxon>
        <taxon>Magnoliopsida</taxon>
        <taxon>eudicotyledons</taxon>
        <taxon>Gunneridae</taxon>
        <taxon>Pentapetalae</taxon>
        <taxon>rosids</taxon>
        <taxon>malvids</taxon>
        <taxon>Sapindales</taxon>
        <taxon>Sapindaceae</taxon>
        <taxon>Hippocastanoideae</taxon>
        <taxon>Acereae</taxon>
        <taxon>Acer</taxon>
    </lineage>
</organism>
<evidence type="ECO:0000313" key="1">
    <source>
        <dbReference type="EMBL" id="TXG68794.1"/>
    </source>
</evidence>
<evidence type="ECO:0000313" key="2">
    <source>
        <dbReference type="Proteomes" id="UP000323000"/>
    </source>
</evidence>
<dbReference type="OrthoDB" id="1750311at2759"/>
<dbReference type="Proteomes" id="UP000323000">
    <property type="component" value="Chromosome 2"/>
</dbReference>